<feature type="domain" description="RRM" evidence="8">
    <location>
        <begin position="67"/>
        <end position="105"/>
    </location>
</feature>
<proteinExistence type="predicted"/>
<evidence type="ECO:0000259" key="8">
    <source>
        <dbReference type="PROSITE" id="PS50102"/>
    </source>
</evidence>
<keyword evidence="6" id="KW-0479">Metal-binding</keyword>
<keyword evidence="6" id="KW-0862">Zinc</keyword>
<accession>A0A8H8DEK1</accession>
<sequence length="186" mass="19977">LPVPQCPASSLSAVWPGRPTRSLSAPPSSRTAPWKMPSLLATGKPAAAAARFPLSFDLLLRFFFAASSSFGFVTFGSDDDADKAIEGLNNQNLEGRTIRVDRANGGGAGGFSRGGGFNGGFNNNAEREDFLIFGSSVLCICRWSGTLDDLCFLFVVCNAGRSRDCYNCQQPGHLSRDCTEPRRERS</sequence>
<evidence type="ECO:0000256" key="2">
    <source>
        <dbReference type="ARBA" id="ARBA00022664"/>
    </source>
</evidence>
<keyword evidence="2" id="KW-0507">mRNA processing</keyword>
<evidence type="ECO:0000313" key="10">
    <source>
        <dbReference type="EMBL" id="KAG5455844.1"/>
    </source>
</evidence>
<evidence type="ECO:0000256" key="5">
    <source>
        <dbReference type="ARBA" id="ARBA00023242"/>
    </source>
</evidence>
<dbReference type="PROSITE" id="PS50158">
    <property type="entry name" value="ZF_CCHC"/>
    <property type="match status" value="1"/>
</dbReference>
<dbReference type="Pfam" id="PF00076">
    <property type="entry name" value="RRM_1"/>
    <property type="match status" value="1"/>
</dbReference>
<organism evidence="10 11">
    <name type="scientific">Olpidium bornovanus</name>
    <dbReference type="NCBI Taxonomy" id="278681"/>
    <lineage>
        <taxon>Eukaryota</taxon>
        <taxon>Fungi</taxon>
        <taxon>Fungi incertae sedis</taxon>
        <taxon>Olpidiomycota</taxon>
        <taxon>Olpidiomycotina</taxon>
        <taxon>Olpidiomycetes</taxon>
        <taxon>Olpidiales</taxon>
        <taxon>Olpidiaceae</taxon>
        <taxon>Olpidium</taxon>
    </lineage>
</organism>
<dbReference type="GO" id="GO:0008380">
    <property type="term" value="P:RNA splicing"/>
    <property type="evidence" value="ECO:0007669"/>
    <property type="project" value="UniProtKB-KW"/>
</dbReference>
<keyword evidence="6" id="KW-0863">Zinc-finger</keyword>
<evidence type="ECO:0000256" key="6">
    <source>
        <dbReference type="PROSITE-ProRule" id="PRU00047"/>
    </source>
</evidence>
<dbReference type="Gene3D" id="3.30.70.330">
    <property type="match status" value="1"/>
</dbReference>
<dbReference type="GO" id="GO:0003723">
    <property type="term" value="F:RNA binding"/>
    <property type="evidence" value="ECO:0007669"/>
    <property type="project" value="UniProtKB-UniRule"/>
</dbReference>
<evidence type="ECO:0000313" key="11">
    <source>
        <dbReference type="Proteomes" id="UP000673691"/>
    </source>
</evidence>
<dbReference type="GO" id="GO:0006397">
    <property type="term" value="P:mRNA processing"/>
    <property type="evidence" value="ECO:0007669"/>
    <property type="project" value="UniProtKB-KW"/>
</dbReference>
<name>A0A8H8DEK1_9FUNG</name>
<evidence type="ECO:0000259" key="9">
    <source>
        <dbReference type="PROSITE" id="PS50158"/>
    </source>
</evidence>
<keyword evidence="4" id="KW-0508">mRNA splicing</keyword>
<dbReference type="InterPro" id="IPR051106">
    <property type="entry name" value="RNA-bind/splicing_reg"/>
</dbReference>
<dbReference type="SMART" id="SM00343">
    <property type="entry name" value="ZnF_C2HC"/>
    <property type="match status" value="1"/>
</dbReference>
<evidence type="ECO:0000256" key="1">
    <source>
        <dbReference type="ARBA" id="ARBA00004123"/>
    </source>
</evidence>
<dbReference type="Pfam" id="PF00098">
    <property type="entry name" value="zf-CCHC"/>
    <property type="match status" value="1"/>
</dbReference>
<dbReference type="InterPro" id="IPR036875">
    <property type="entry name" value="Znf_CCHC_sf"/>
</dbReference>
<evidence type="ECO:0008006" key="12">
    <source>
        <dbReference type="Google" id="ProtNLM"/>
    </source>
</evidence>
<dbReference type="PROSITE" id="PS50102">
    <property type="entry name" value="RRM"/>
    <property type="match status" value="1"/>
</dbReference>
<dbReference type="PANTHER" id="PTHR48028:SF4">
    <property type="entry name" value="SC35-LIKE SPLICING FACTOR"/>
    <property type="match status" value="1"/>
</dbReference>
<dbReference type="Gene3D" id="4.10.60.10">
    <property type="entry name" value="Zinc finger, CCHC-type"/>
    <property type="match status" value="1"/>
</dbReference>
<feature type="non-terminal residue" evidence="10">
    <location>
        <position position="1"/>
    </location>
</feature>
<evidence type="ECO:0000256" key="3">
    <source>
        <dbReference type="ARBA" id="ARBA00022884"/>
    </source>
</evidence>
<dbReference type="InterPro" id="IPR001878">
    <property type="entry name" value="Znf_CCHC"/>
</dbReference>
<dbReference type="Proteomes" id="UP000673691">
    <property type="component" value="Unassembled WGS sequence"/>
</dbReference>
<gene>
    <name evidence="10" type="ORF">BJ554DRAFT_4590</name>
</gene>
<comment type="caution">
    <text evidence="10">The sequence shown here is derived from an EMBL/GenBank/DDBJ whole genome shotgun (WGS) entry which is preliminary data.</text>
</comment>
<dbReference type="SUPFAM" id="SSF54928">
    <property type="entry name" value="RNA-binding domain, RBD"/>
    <property type="match status" value="1"/>
</dbReference>
<evidence type="ECO:0000256" key="7">
    <source>
        <dbReference type="PROSITE-ProRule" id="PRU00176"/>
    </source>
</evidence>
<keyword evidence="3 7" id="KW-0694">RNA-binding</keyword>
<dbReference type="EMBL" id="JAEFCI010012706">
    <property type="protein sequence ID" value="KAG5455844.1"/>
    <property type="molecule type" value="Genomic_DNA"/>
</dbReference>
<dbReference type="PANTHER" id="PTHR48028">
    <property type="entry name" value="GLYCINE-RICH RNA-BINDING PROTEIN RZ1A"/>
    <property type="match status" value="1"/>
</dbReference>
<protein>
    <recommendedName>
        <fullName evidence="12">CCHC-type domain-containing protein</fullName>
    </recommendedName>
</protein>
<dbReference type="InterPro" id="IPR012677">
    <property type="entry name" value="Nucleotide-bd_a/b_plait_sf"/>
</dbReference>
<dbReference type="GO" id="GO:0005634">
    <property type="term" value="C:nucleus"/>
    <property type="evidence" value="ECO:0007669"/>
    <property type="project" value="UniProtKB-SubCell"/>
</dbReference>
<keyword evidence="11" id="KW-1185">Reference proteome</keyword>
<dbReference type="InterPro" id="IPR035979">
    <property type="entry name" value="RBD_domain_sf"/>
</dbReference>
<evidence type="ECO:0000256" key="4">
    <source>
        <dbReference type="ARBA" id="ARBA00023187"/>
    </source>
</evidence>
<dbReference type="InterPro" id="IPR000504">
    <property type="entry name" value="RRM_dom"/>
</dbReference>
<feature type="domain" description="CCHC-type" evidence="9">
    <location>
        <begin position="165"/>
        <end position="180"/>
    </location>
</feature>
<dbReference type="AlphaFoldDB" id="A0A8H8DEK1"/>
<dbReference type="SUPFAM" id="SSF57756">
    <property type="entry name" value="Retrovirus zinc finger-like domains"/>
    <property type="match status" value="1"/>
</dbReference>
<dbReference type="OrthoDB" id="3863715at2759"/>
<reference evidence="10 11" key="1">
    <citation type="journal article" name="Sci. Rep.">
        <title>Genome-scale phylogenetic analyses confirm Olpidium as the closest living zoosporic fungus to the non-flagellated, terrestrial fungi.</title>
        <authorList>
            <person name="Chang Y."/>
            <person name="Rochon D."/>
            <person name="Sekimoto S."/>
            <person name="Wang Y."/>
            <person name="Chovatia M."/>
            <person name="Sandor L."/>
            <person name="Salamov A."/>
            <person name="Grigoriev I.V."/>
            <person name="Stajich J.E."/>
            <person name="Spatafora J.W."/>
        </authorList>
    </citation>
    <scope>NUCLEOTIDE SEQUENCE [LARGE SCALE GENOMIC DNA]</scope>
    <source>
        <strain evidence="10">S191</strain>
    </source>
</reference>
<dbReference type="GO" id="GO:0008270">
    <property type="term" value="F:zinc ion binding"/>
    <property type="evidence" value="ECO:0007669"/>
    <property type="project" value="UniProtKB-KW"/>
</dbReference>
<comment type="subcellular location">
    <subcellularLocation>
        <location evidence="1">Nucleus</location>
    </subcellularLocation>
</comment>
<keyword evidence="5" id="KW-0539">Nucleus</keyword>